<evidence type="ECO:0000313" key="1">
    <source>
        <dbReference type="EMBL" id="GAE89406.1"/>
    </source>
</evidence>
<comment type="caution">
    <text evidence="1">The sequence shown here is derived from an EMBL/GenBank/DDBJ whole genome shotgun (WGS) entry which is preliminary data.</text>
</comment>
<evidence type="ECO:0000313" key="2">
    <source>
        <dbReference type="Proteomes" id="UP000019109"/>
    </source>
</evidence>
<organism evidence="1 2">
    <name type="scientific">Acetivibrio straminisolvens JCM 21531</name>
    <dbReference type="NCBI Taxonomy" id="1294263"/>
    <lineage>
        <taxon>Bacteria</taxon>
        <taxon>Bacillati</taxon>
        <taxon>Bacillota</taxon>
        <taxon>Clostridia</taxon>
        <taxon>Eubacteriales</taxon>
        <taxon>Oscillospiraceae</taxon>
        <taxon>Acetivibrio</taxon>
    </lineage>
</organism>
<dbReference type="Proteomes" id="UP000019109">
    <property type="component" value="Unassembled WGS sequence"/>
</dbReference>
<dbReference type="AlphaFoldDB" id="W4V8C8"/>
<name>W4V8C8_9FIRM</name>
<keyword evidence="2" id="KW-1185">Reference proteome</keyword>
<sequence length="107" mass="12206">MVKYTAIKEKDSYKVDISKCFEDIYDALASEKSTKLFDNKISLFVFSAAVGYKHNNPKDILQKSDNAIHCQPISERQLATIFSIIVNDVTIGKNFETLLMMIFYLKG</sequence>
<dbReference type="STRING" id="1294263.JCM21531_2930"/>
<gene>
    <name evidence="1" type="ORF">JCM21531_2930</name>
</gene>
<reference evidence="1" key="1">
    <citation type="journal article" date="2014" name="Genome Announc.">
        <title>Draft Genome Sequence of Clostridium straminisolvens Strain JCM 21531T, Isolated from a Cellulose-Degrading Bacterial Community.</title>
        <authorList>
            <person name="Yuki M."/>
            <person name="Oshima K."/>
            <person name="Suda W."/>
            <person name="Sakamoto M."/>
            <person name="Kitamura K."/>
            <person name="Iida T."/>
            <person name="Hattori M."/>
            <person name="Ohkuma M."/>
        </authorList>
    </citation>
    <scope>NUCLEOTIDE SEQUENCE [LARGE SCALE GENOMIC DNA]</scope>
    <source>
        <strain evidence="1">JCM 21531</strain>
    </source>
</reference>
<protein>
    <submittedName>
        <fullName evidence="1">Uncharacterized protein</fullName>
    </submittedName>
</protein>
<accession>W4V8C8</accession>
<dbReference type="RefSeq" id="WP_038289665.1">
    <property type="nucleotide sequence ID" value="NZ_BAVR01000037.1"/>
</dbReference>
<proteinExistence type="predicted"/>
<dbReference type="EMBL" id="BAVR01000037">
    <property type="protein sequence ID" value="GAE89406.1"/>
    <property type="molecule type" value="Genomic_DNA"/>
</dbReference>